<keyword evidence="2" id="KW-1185">Reference proteome</keyword>
<dbReference type="EMBL" id="KZ820554">
    <property type="protein sequence ID" value="PWN47081.1"/>
    <property type="molecule type" value="Genomic_DNA"/>
</dbReference>
<gene>
    <name evidence="1" type="ORF">IE53DRAFT_382396</name>
</gene>
<dbReference type="Proteomes" id="UP000245626">
    <property type="component" value="Unassembled WGS sequence"/>
</dbReference>
<organism evidence="1 2">
    <name type="scientific">Violaceomyces palustris</name>
    <dbReference type="NCBI Taxonomy" id="1673888"/>
    <lineage>
        <taxon>Eukaryota</taxon>
        <taxon>Fungi</taxon>
        <taxon>Dikarya</taxon>
        <taxon>Basidiomycota</taxon>
        <taxon>Ustilaginomycotina</taxon>
        <taxon>Ustilaginomycetes</taxon>
        <taxon>Violaceomycetales</taxon>
        <taxon>Violaceomycetaceae</taxon>
        <taxon>Violaceomyces</taxon>
    </lineage>
</organism>
<proteinExistence type="predicted"/>
<evidence type="ECO:0000313" key="2">
    <source>
        <dbReference type="Proteomes" id="UP000245626"/>
    </source>
</evidence>
<protein>
    <submittedName>
        <fullName evidence="1">DUF1688-domain-containing protein</fullName>
    </submittedName>
</protein>
<accession>A0ACD0NMP3</accession>
<name>A0ACD0NMP3_9BASI</name>
<sequence>MSTSSPSTKVPPKVAYLRSLPSIRERCSKVFSLAQQGKLDYFDYDVSKESEVVDYCASIIERDFGTDYASIPPHGRWRHFDVGPLPRITTLLSRWAGALPSPKVEEDLEGSKPKPVPAIEAARRLVDLFMVSVLLDAGAGTKWKYEEKRTGLYFSRSEGLAVASLDMFVEGRFCGQQEESESKDRSGDHLIGSREKVEAKGLKNLTEDDLAMDMQVHPTENPMTGIKGRSELLTRLGEAIESDENGFFVGPDPESDRGKRRPGFLVDYLASHPLTVPCPTPNNPTKLQVPVPVLWEVLIYGLAPIWPASRTTLEGVAMGDAWPCSVLGGVEKGEQAIVPFHKLSQWMCYSIMEPIEKTLGWEFVGGDHQTGLPEYRNGGLFVDLGVLKPKPSLLESSQPPVSKEEYEVGAKIPRLEPSHPAVVEWRAMTVILLDRTSEAIRSKLKLQPEQLVLKQVLESATWKGGREIAAKKRPQNGGGPPIEIISDGTVF</sequence>
<reference evidence="1 2" key="1">
    <citation type="journal article" date="2018" name="Mol. Biol. Evol.">
        <title>Broad Genomic Sampling Reveals a Smut Pathogenic Ancestry of the Fungal Clade Ustilaginomycotina.</title>
        <authorList>
            <person name="Kijpornyongpan T."/>
            <person name="Mondo S.J."/>
            <person name="Barry K."/>
            <person name="Sandor L."/>
            <person name="Lee J."/>
            <person name="Lipzen A."/>
            <person name="Pangilinan J."/>
            <person name="LaButti K."/>
            <person name="Hainaut M."/>
            <person name="Henrissat B."/>
            <person name="Grigoriev I.V."/>
            <person name="Spatafora J.W."/>
            <person name="Aime M.C."/>
        </authorList>
    </citation>
    <scope>NUCLEOTIDE SEQUENCE [LARGE SCALE GENOMIC DNA]</scope>
    <source>
        <strain evidence="1 2">SA 807</strain>
    </source>
</reference>
<evidence type="ECO:0000313" key="1">
    <source>
        <dbReference type="EMBL" id="PWN47081.1"/>
    </source>
</evidence>